<name>A0A842CMX8_9LIST</name>
<dbReference type="GO" id="GO:0032259">
    <property type="term" value="P:methylation"/>
    <property type="evidence" value="ECO:0007669"/>
    <property type="project" value="UniProtKB-KW"/>
</dbReference>
<keyword evidence="1" id="KW-0808">Transferase</keyword>
<evidence type="ECO:0000313" key="2">
    <source>
        <dbReference type="Proteomes" id="UP000580683"/>
    </source>
</evidence>
<organism evidence="1 2">
    <name type="scientific">Listeria marthii</name>
    <dbReference type="NCBI Taxonomy" id="529731"/>
    <lineage>
        <taxon>Bacteria</taxon>
        <taxon>Bacillati</taxon>
        <taxon>Bacillota</taxon>
        <taxon>Bacilli</taxon>
        <taxon>Bacillales</taxon>
        <taxon>Listeriaceae</taxon>
        <taxon>Listeria</taxon>
    </lineage>
</organism>
<comment type="caution">
    <text evidence="1">The sequence shown here is derived from an EMBL/GenBank/DDBJ whole genome shotgun (WGS) entry which is preliminary data.</text>
</comment>
<dbReference type="Proteomes" id="UP000580683">
    <property type="component" value="Unassembled WGS sequence"/>
</dbReference>
<dbReference type="GO" id="GO:0008168">
    <property type="term" value="F:methyltransferase activity"/>
    <property type="evidence" value="ECO:0007669"/>
    <property type="project" value="UniProtKB-KW"/>
</dbReference>
<keyword evidence="1" id="KW-0489">Methyltransferase</keyword>
<dbReference type="AlphaFoldDB" id="A0A842CMX8"/>
<sequence>MYLKEVRLYSDEDVSNIPFSETFHIQAEAITDLFSSLLGKIRTENVSVININCAIKENMENPMIISTFLDVFIEYDVSEFNKLNEFEKEQQLVRLLQNGLEKATGILALDKRIFEQVFKAMEERNFKNHFIWKKPKYSPDRKLRAYVEINWGIEKTEAYILIEDRKKQVKLKEKMVLKHSGRMGLDILGELTWLNNDTVELRHKYIKNEVHTFSISANEGYMVEAYRGKTY</sequence>
<accession>A0A842CMX8</accession>
<proteinExistence type="predicted"/>
<dbReference type="RefSeq" id="WP_185503070.1">
    <property type="nucleotide sequence ID" value="NZ_JAASWE010000005.1"/>
</dbReference>
<reference evidence="1 2" key="1">
    <citation type="submission" date="2020-03" db="EMBL/GenBank/DDBJ databases">
        <title>Soil Listeria distribution.</title>
        <authorList>
            <person name="Liao J."/>
            <person name="Wiedmann M."/>
        </authorList>
    </citation>
    <scope>NUCLEOTIDE SEQUENCE [LARGE SCALE GENOMIC DNA]</scope>
    <source>
        <strain evidence="1 2">FSL L7-0504</strain>
    </source>
</reference>
<evidence type="ECO:0000313" key="1">
    <source>
        <dbReference type="EMBL" id="MBC1977591.1"/>
    </source>
</evidence>
<gene>
    <name evidence="1" type="ORF">HCJ63_03735</name>
</gene>
<protein>
    <submittedName>
        <fullName evidence="1">Site-specific DNA-methyltransferase</fullName>
    </submittedName>
</protein>
<dbReference type="EMBL" id="JAASWI010000001">
    <property type="protein sequence ID" value="MBC1977591.1"/>
    <property type="molecule type" value="Genomic_DNA"/>
</dbReference>